<evidence type="ECO:0000256" key="1">
    <source>
        <dbReference type="SAM" id="MobiDB-lite"/>
    </source>
</evidence>
<keyword evidence="3" id="KW-1185">Reference proteome</keyword>
<proteinExistence type="predicted"/>
<evidence type="ECO:0000313" key="3">
    <source>
        <dbReference type="Proteomes" id="UP000324832"/>
    </source>
</evidence>
<feature type="compositionally biased region" description="Polar residues" evidence="1">
    <location>
        <begin position="39"/>
        <end position="61"/>
    </location>
</feature>
<name>A0A5E4PW60_9NEOP</name>
<accession>A0A5E4PW60</accession>
<sequence>MKCLPFGIGGYGLNRGLGRPYGYGRRHHHSYGQGYGRQRINQGSTGFSNSDQQSAGYNNYHNIGQHHNKATVWVQPCSSE</sequence>
<gene>
    <name evidence="2" type="ORF">LSINAPIS_LOCUS2606</name>
</gene>
<dbReference type="EMBL" id="FZQP02000559">
    <property type="protein sequence ID" value="VVC89505.1"/>
    <property type="molecule type" value="Genomic_DNA"/>
</dbReference>
<protein>
    <submittedName>
        <fullName evidence="2">Uncharacterized protein</fullName>
    </submittedName>
</protein>
<evidence type="ECO:0000313" key="2">
    <source>
        <dbReference type="EMBL" id="VVC89505.1"/>
    </source>
</evidence>
<dbReference type="AlphaFoldDB" id="A0A5E4PW60"/>
<reference evidence="2 3" key="1">
    <citation type="submission" date="2017-07" db="EMBL/GenBank/DDBJ databases">
        <authorList>
            <person name="Talla V."/>
            <person name="Backstrom N."/>
        </authorList>
    </citation>
    <scope>NUCLEOTIDE SEQUENCE [LARGE SCALE GENOMIC DNA]</scope>
</reference>
<dbReference type="Proteomes" id="UP000324832">
    <property type="component" value="Unassembled WGS sequence"/>
</dbReference>
<organism evidence="2 3">
    <name type="scientific">Leptidea sinapis</name>
    <dbReference type="NCBI Taxonomy" id="189913"/>
    <lineage>
        <taxon>Eukaryota</taxon>
        <taxon>Metazoa</taxon>
        <taxon>Ecdysozoa</taxon>
        <taxon>Arthropoda</taxon>
        <taxon>Hexapoda</taxon>
        <taxon>Insecta</taxon>
        <taxon>Pterygota</taxon>
        <taxon>Neoptera</taxon>
        <taxon>Endopterygota</taxon>
        <taxon>Lepidoptera</taxon>
        <taxon>Glossata</taxon>
        <taxon>Ditrysia</taxon>
        <taxon>Papilionoidea</taxon>
        <taxon>Pieridae</taxon>
        <taxon>Dismorphiinae</taxon>
        <taxon>Leptidea</taxon>
    </lineage>
</organism>
<feature type="region of interest" description="Disordered" evidence="1">
    <location>
        <begin position="28"/>
        <end position="61"/>
    </location>
</feature>